<evidence type="ECO:0000313" key="1">
    <source>
        <dbReference type="EMBL" id="NVN42141.1"/>
    </source>
</evidence>
<keyword evidence="1" id="KW-0808">Transferase</keyword>
<dbReference type="AlphaFoldDB" id="A0A850PLC9"/>
<proteinExistence type="predicted"/>
<reference evidence="1 2" key="1">
    <citation type="submission" date="2020-06" db="EMBL/GenBank/DDBJ databases">
        <title>Description of novel acetic acid bacteria.</title>
        <authorList>
            <person name="Sombolestani A."/>
        </authorList>
    </citation>
    <scope>NUCLEOTIDE SEQUENCE [LARGE SCALE GENOMIC DNA]</scope>
    <source>
        <strain evidence="1 2">LMG 27010</strain>
    </source>
</reference>
<dbReference type="EMBL" id="JABXXR010000291">
    <property type="protein sequence ID" value="NVN42141.1"/>
    <property type="molecule type" value="Genomic_DNA"/>
</dbReference>
<feature type="non-terminal residue" evidence="1">
    <location>
        <position position="1"/>
    </location>
</feature>
<name>A0A850PLC9_9PROT</name>
<keyword evidence="1" id="KW-0489">Methyltransferase</keyword>
<evidence type="ECO:0000313" key="2">
    <source>
        <dbReference type="Proteomes" id="UP000585665"/>
    </source>
</evidence>
<dbReference type="GO" id="GO:0032259">
    <property type="term" value="P:methylation"/>
    <property type="evidence" value="ECO:0007669"/>
    <property type="project" value="UniProtKB-KW"/>
</dbReference>
<accession>A0A850PLC9</accession>
<gene>
    <name evidence="1" type="ORF">HUK82_16470</name>
</gene>
<sequence length="56" mass="5679">VTVAEALLAAGDGARTLCDAIAREARTQASVVLGPATDVEVLIFDRAGILIGRSSP</sequence>
<keyword evidence="2" id="KW-1185">Reference proteome</keyword>
<dbReference type="Proteomes" id="UP000585665">
    <property type="component" value="Unassembled WGS sequence"/>
</dbReference>
<protein>
    <submittedName>
        <fullName evidence="1">Cobalt-precorrin-5B (C(1))-methyltransferase</fullName>
    </submittedName>
</protein>
<dbReference type="GO" id="GO:0008168">
    <property type="term" value="F:methyltransferase activity"/>
    <property type="evidence" value="ECO:0007669"/>
    <property type="project" value="UniProtKB-KW"/>
</dbReference>
<organism evidence="1 2">
    <name type="scientific">Ameyamaea chiangmaiensis</name>
    <dbReference type="NCBI Taxonomy" id="442969"/>
    <lineage>
        <taxon>Bacteria</taxon>
        <taxon>Pseudomonadati</taxon>
        <taxon>Pseudomonadota</taxon>
        <taxon>Alphaproteobacteria</taxon>
        <taxon>Acetobacterales</taxon>
        <taxon>Acetobacteraceae</taxon>
        <taxon>Ameyamaea</taxon>
    </lineage>
</organism>
<comment type="caution">
    <text evidence="1">The sequence shown here is derived from an EMBL/GenBank/DDBJ whole genome shotgun (WGS) entry which is preliminary data.</text>
</comment>